<comment type="cofactor">
    <cofactor evidence="2">
        <name>Fe(2+)</name>
        <dbReference type="ChEBI" id="CHEBI:29033"/>
    </cofactor>
</comment>
<comment type="caution">
    <text evidence="11">The sequence shown here is derived from an EMBL/GenBank/DDBJ whole genome shotgun (WGS) entry which is preliminary data.</text>
</comment>
<protein>
    <recommendedName>
        <fullName evidence="10">acireductone dioxygenase (Fe(2+)-requiring)</fullName>
        <ecNumber evidence="10">1.13.11.54</ecNumber>
    </recommendedName>
</protein>
<dbReference type="InterPro" id="IPR004313">
    <property type="entry name" value="ARD"/>
</dbReference>
<evidence type="ECO:0000256" key="6">
    <source>
        <dbReference type="ARBA" id="ARBA00022964"/>
    </source>
</evidence>
<keyword evidence="6" id="KW-0223">Dioxygenase</keyword>
<evidence type="ECO:0000313" key="11">
    <source>
        <dbReference type="EMBL" id="OQV20982.1"/>
    </source>
</evidence>
<evidence type="ECO:0000256" key="5">
    <source>
        <dbReference type="ARBA" id="ARBA00022723"/>
    </source>
</evidence>
<evidence type="ECO:0000313" key="12">
    <source>
        <dbReference type="Proteomes" id="UP000192578"/>
    </source>
</evidence>
<evidence type="ECO:0000256" key="8">
    <source>
        <dbReference type="ARBA" id="ARBA00023004"/>
    </source>
</evidence>
<keyword evidence="7" id="KW-0560">Oxidoreductase</keyword>
<comment type="catalytic activity">
    <reaction evidence="1">
        <text>1,2-dihydroxy-5-(methylsulfanyl)pent-1-en-3-one + O2 = 4-methylsulfanyl-2-oxobutanoate + formate + 2 H(+)</text>
        <dbReference type="Rhea" id="RHEA:24504"/>
        <dbReference type="ChEBI" id="CHEBI:15378"/>
        <dbReference type="ChEBI" id="CHEBI:15379"/>
        <dbReference type="ChEBI" id="CHEBI:15740"/>
        <dbReference type="ChEBI" id="CHEBI:16723"/>
        <dbReference type="ChEBI" id="CHEBI:49252"/>
        <dbReference type="EC" id="1.13.11.54"/>
    </reaction>
</comment>
<dbReference type="OrthoDB" id="1867259at2759"/>
<gene>
    <name evidence="11" type="ORF">BV898_05056</name>
</gene>
<dbReference type="GO" id="GO:0046872">
    <property type="term" value="F:metal ion binding"/>
    <property type="evidence" value="ECO:0007669"/>
    <property type="project" value="UniProtKB-KW"/>
</dbReference>
<dbReference type="PANTHER" id="PTHR23418:SF0">
    <property type="entry name" value="ACIREDUCTONE DIOXYGENASE"/>
    <property type="match status" value="1"/>
</dbReference>
<dbReference type="InterPro" id="IPR014710">
    <property type="entry name" value="RmlC-like_jellyroll"/>
</dbReference>
<dbReference type="Proteomes" id="UP000192578">
    <property type="component" value="Unassembled WGS sequence"/>
</dbReference>
<keyword evidence="12" id="KW-1185">Reference proteome</keyword>
<accession>A0A1W0X114</accession>
<evidence type="ECO:0000256" key="1">
    <source>
        <dbReference type="ARBA" id="ARBA00000428"/>
    </source>
</evidence>
<dbReference type="Pfam" id="PF03079">
    <property type="entry name" value="ARD"/>
    <property type="match status" value="1"/>
</dbReference>
<evidence type="ECO:0000256" key="2">
    <source>
        <dbReference type="ARBA" id="ARBA00001954"/>
    </source>
</evidence>
<dbReference type="Gene3D" id="2.60.120.10">
    <property type="entry name" value="Jelly Rolls"/>
    <property type="match status" value="1"/>
</dbReference>
<keyword evidence="4" id="KW-0028">Amino-acid biosynthesis</keyword>
<evidence type="ECO:0000256" key="4">
    <source>
        <dbReference type="ARBA" id="ARBA00022605"/>
    </source>
</evidence>
<dbReference type="EC" id="1.13.11.54" evidence="10"/>
<keyword evidence="9" id="KW-0486">Methionine biosynthesis</keyword>
<evidence type="ECO:0000256" key="3">
    <source>
        <dbReference type="ARBA" id="ARBA00022596"/>
    </source>
</evidence>
<evidence type="ECO:0000256" key="10">
    <source>
        <dbReference type="ARBA" id="ARBA00039005"/>
    </source>
</evidence>
<dbReference type="InterPro" id="IPR011051">
    <property type="entry name" value="RmlC_Cupin_sf"/>
</dbReference>
<sequence>MARAWYLKPTFADRYEQNRDESLPLLTDEQVYLETEVILGHIDLANMDEEAQLTQARTVRDMKDHMTPEMSIQEDGEAEFEKKCDKIFKPHVHVGEALRVVIRGSCYADIMDLNGRYIRIHLQLGDYWILPGGCCHRATADVLKDMKAIMMHYDTKTATYIFWPEADKLPEHRHYIERMKCLRRSLNFPYVSLPNTVDSTEPKRLGA</sequence>
<dbReference type="SUPFAM" id="SSF51182">
    <property type="entry name" value="RmlC-like cupins"/>
    <property type="match status" value="1"/>
</dbReference>
<evidence type="ECO:0000256" key="9">
    <source>
        <dbReference type="ARBA" id="ARBA00023167"/>
    </source>
</evidence>
<organism evidence="11 12">
    <name type="scientific">Hypsibius exemplaris</name>
    <name type="common">Freshwater tardigrade</name>
    <dbReference type="NCBI Taxonomy" id="2072580"/>
    <lineage>
        <taxon>Eukaryota</taxon>
        <taxon>Metazoa</taxon>
        <taxon>Ecdysozoa</taxon>
        <taxon>Tardigrada</taxon>
        <taxon>Eutardigrada</taxon>
        <taxon>Parachela</taxon>
        <taxon>Hypsibioidea</taxon>
        <taxon>Hypsibiidae</taxon>
        <taxon>Hypsibius</taxon>
    </lineage>
</organism>
<keyword evidence="5" id="KW-0479">Metal-binding</keyword>
<evidence type="ECO:0000256" key="7">
    <source>
        <dbReference type="ARBA" id="ARBA00023002"/>
    </source>
</evidence>
<dbReference type="PANTHER" id="PTHR23418">
    <property type="entry name" value="ACIREDUCTONE DIOXYGENASE"/>
    <property type="match status" value="1"/>
</dbReference>
<keyword evidence="8" id="KW-0408">Iron</keyword>
<dbReference type="GO" id="GO:0010309">
    <property type="term" value="F:acireductone dioxygenase [iron(II)-requiring] activity"/>
    <property type="evidence" value="ECO:0007669"/>
    <property type="project" value="UniProtKB-EC"/>
</dbReference>
<proteinExistence type="predicted"/>
<keyword evidence="3" id="KW-0533">Nickel</keyword>
<dbReference type="AlphaFoldDB" id="A0A1W0X114"/>
<name>A0A1W0X114_HYPEX</name>
<dbReference type="EMBL" id="MTYJ01000026">
    <property type="protein sequence ID" value="OQV20982.1"/>
    <property type="molecule type" value="Genomic_DNA"/>
</dbReference>
<reference evidence="12" key="1">
    <citation type="submission" date="2017-01" db="EMBL/GenBank/DDBJ databases">
        <title>Comparative genomics of anhydrobiosis in the tardigrade Hypsibius dujardini.</title>
        <authorList>
            <person name="Yoshida Y."/>
            <person name="Koutsovoulos G."/>
            <person name="Laetsch D."/>
            <person name="Stevens L."/>
            <person name="Kumar S."/>
            <person name="Horikawa D."/>
            <person name="Ishino K."/>
            <person name="Komine S."/>
            <person name="Tomita M."/>
            <person name="Blaxter M."/>
            <person name="Arakawa K."/>
        </authorList>
    </citation>
    <scope>NUCLEOTIDE SEQUENCE [LARGE SCALE GENOMIC DNA]</scope>
    <source>
        <strain evidence="12">Z151</strain>
    </source>
</reference>
<dbReference type="GO" id="GO:0009086">
    <property type="term" value="P:methionine biosynthetic process"/>
    <property type="evidence" value="ECO:0007669"/>
    <property type="project" value="UniProtKB-KW"/>
</dbReference>